<dbReference type="EMBL" id="DF977542">
    <property type="protein sequence ID" value="GAP92889.1"/>
    <property type="molecule type" value="Genomic_DNA"/>
</dbReference>
<dbReference type="Pfam" id="PF12796">
    <property type="entry name" value="Ank_2"/>
    <property type="match status" value="2"/>
</dbReference>
<organism evidence="6">
    <name type="scientific">Rosellinia necatrix</name>
    <name type="common">White root-rot fungus</name>
    <dbReference type="NCBI Taxonomy" id="77044"/>
    <lineage>
        <taxon>Eukaryota</taxon>
        <taxon>Fungi</taxon>
        <taxon>Dikarya</taxon>
        <taxon>Ascomycota</taxon>
        <taxon>Pezizomycotina</taxon>
        <taxon>Sordariomycetes</taxon>
        <taxon>Xylariomycetidae</taxon>
        <taxon>Xylariales</taxon>
        <taxon>Xylariaceae</taxon>
        <taxon>Rosellinia</taxon>
    </lineage>
</organism>
<keyword evidence="2 3" id="KW-0040">ANK repeat</keyword>
<evidence type="ECO:0000256" key="2">
    <source>
        <dbReference type="ARBA" id="ARBA00023043"/>
    </source>
</evidence>
<feature type="repeat" description="ANK" evidence="3">
    <location>
        <begin position="596"/>
        <end position="619"/>
    </location>
</feature>
<keyword evidence="7" id="KW-1185">Reference proteome</keyword>
<feature type="region of interest" description="Disordered" evidence="4">
    <location>
        <begin position="1126"/>
        <end position="1157"/>
    </location>
</feature>
<gene>
    <name evidence="6" type="ORF">SAMD00023353_9700090</name>
</gene>
<dbReference type="InterPro" id="IPR002110">
    <property type="entry name" value="Ankyrin_rpt"/>
</dbReference>
<dbReference type="Gene3D" id="1.25.40.20">
    <property type="entry name" value="Ankyrin repeat-containing domain"/>
    <property type="match status" value="2"/>
</dbReference>
<dbReference type="PANTHER" id="PTHR24198:SF165">
    <property type="entry name" value="ANKYRIN REPEAT-CONTAINING PROTEIN-RELATED"/>
    <property type="match status" value="1"/>
</dbReference>
<proteinExistence type="predicted"/>
<feature type="repeat" description="ANK" evidence="3">
    <location>
        <begin position="917"/>
        <end position="949"/>
    </location>
</feature>
<name>A0A1W2TW52_ROSNE</name>
<evidence type="ECO:0000256" key="3">
    <source>
        <dbReference type="PROSITE-ProRule" id="PRU00023"/>
    </source>
</evidence>
<keyword evidence="1" id="KW-0677">Repeat</keyword>
<feature type="compositionally biased region" description="Low complexity" evidence="4">
    <location>
        <begin position="1126"/>
        <end position="1145"/>
    </location>
</feature>
<dbReference type="Proteomes" id="UP000054516">
    <property type="component" value="Unassembled WGS sequence"/>
</dbReference>
<dbReference type="OrthoDB" id="539213at2759"/>
<dbReference type="PROSITE" id="PS50088">
    <property type="entry name" value="ANK_REPEAT"/>
    <property type="match status" value="3"/>
</dbReference>
<dbReference type="InterPro" id="IPR036770">
    <property type="entry name" value="Ankyrin_rpt-contain_sf"/>
</dbReference>
<reference evidence="6" key="1">
    <citation type="submission" date="2016-03" db="EMBL/GenBank/DDBJ databases">
        <title>Draft genome sequence of Rosellinia necatrix.</title>
        <authorList>
            <person name="Kanematsu S."/>
        </authorList>
    </citation>
    <scope>NUCLEOTIDE SEQUENCE [LARGE SCALE GENOMIC DNA]</scope>
    <source>
        <strain evidence="6">W97</strain>
    </source>
</reference>
<evidence type="ECO:0000313" key="6">
    <source>
        <dbReference type="EMBL" id="GAP92889.1"/>
    </source>
</evidence>
<dbReference type="SMART" id="SM00248">
    <property type="entry name" value="ANK"/>
    <property type="match status" value="12"/>
</dbReference>
<dbReference type="AlphaFoldDB" id="A0A1W2TW52"/>
<feature type="repeat" description="ANK" evidence="3">
    <location>
        <begin position="949"/>
        <end position="981"/>
    </location>
</feature>
<accession>A0A1W2TW52</accession>
<dbReference type="OMA" id="TIMATFY"/>
<evidence type="ECO:0000313" key="7">
    <source>
        <dbReference type="Proteomes" id="UP000054516"/>
    </source>
</evidence>
<dbReference type="InterPro" id="IPR025676">
    <property type="entry name" value="Clr5_dom"/>
</dbReference>
<dbReference type="PANTHER" id="PTHR24198">
    <property type="entry name" value="ANKYRIN REPEAT AND PROTEIN KINASE DOMAIN-CONTAINING PROTEIN"/>
    <property type="match status" value="1"/>
</dbReference>
<feature type="domain" description="Clr5" evidence="5">
    <location>
        <begin position="3"/>
        <end position="55"/>
    </location>
</feature>
<evidence type="ECO:0000256" key="4">
    <source>
        <dbReference type="SAM" id="MobiDB-lite"/>
    </source>
</evidence>
<evidence type="ECO:0000259" key="5">
    <source>
        <dbReference type="Pfam" id="PF14420"/>
    </source>
</evidence>
<dbReference type="STRING" id="77044.A0A1W2TW52"/>
<dbReference type="SUPFAM" id="SSF48403">
    <property type="entry name" value="Ankyrin repeat"/>
    <property type="match status" value="2"/>
</dbReference>
<dbReference type="PROSITE" id="PS50297">
    <property type="entry name" value="ANK_REP_REGION"/>
    <property type="match status" value="2"/>
</dbReference>
<protein>
    <submittedName>
        <fullName evidence="6">Putative multiple ankyrin repeats single kh domain</fullName>
    </submittedName>
</protein>
<dbReference type="Pfam" id="PF14420">
    <property type="entry name" value="Clr5"/>
    <property type="match status" value="1"/>
</dbReference>
<evidence type="ECO:0000256" key="1">
    <source>
        <dbReference type="ARBA" id="ARBA00022737"/>
    </source>
</evidence>
<sequence>MATSDWEQHKAIILHIYILENTPLNQLISYMQQKHNFTKTKSQYEYQFKKWGVKKNLRKKDWQHLPHQLQNRRGKQSEITLLGAPLSPSRVRKAMQRYTAIPTANEFGQRPSSPEGLDRIIIRAQTPVNIEQIVWPSLPWFHFKARVIPLALHNPTGFLRTFFAALDLEERDRSLHHKLSPKNSLGSLYEISRNPWELRQVIYRLTSAIPNDSIGAHQDSEALTQKGLPVSIATGVLKLVFFRLSNHIPLSKYHGAVHDRFVLRLIEIVSHTCPEVLSYILSGSCVTTKAIKESIYGSAIRGKNYTLVSRLLQYGVDPYLVITMSRGDGGMNFDMGLITLAIYPLWGYSEISGMEEAILTCDVRLARILLNARASVSHTKSTFWEMAIFFTNAEKAGAVDPALEFVRFVFEHDGLLLTSNRPCECSGLIPAIGFSIARHNNQTARFLIHKAATLNLSGRLIELCGCATFSCYLIRTDMPYAPDVTPTPLHIAIISRNKEMIAWLLAPFLSCPTQIPVHVIQEAIIVSCLAGDTDTASELLTRHPDLVTSNVWLHNTTPLAATAWNHDNTLAKKLLGLGADIGPTWDDEITQTAIPTPIYIAASRGNTDLIKELVNRGADCSVELLNGPSLKYRSTPLQVALRNRDVDMVRIFLPKSNIIGNELFDAIYLREDDIISSLVDKGAHHKCVNNQDENILDAAVEEENIKIISLYFETGGRYRSTALYVAIGRAIKSKDYSIVRLLISHRPAEEIDAYEASAIVVSIWSHQRELLLLLLGDSFYPSSSHSILHQDDWFRWKTDTGIACKGKPFNISYFDNDDKLSPISAALLSKDESIVTLILQRGYIPQEADFPNLRGVSDSISHAIWAKFPSTVSRQRFLLLSAIESGDVQGVRECVKSIDSLKFKCYYLANASMKRNPLSNPLHLAVDGNKMEIVRLLLNEGAGLNFMCDSASALLVAVQGGNLDMIKLFLDQEANPNLSKTIQNKHMLAAALEVSISRKDFTMTELLISRGADTNTRAHQARYLPIEVAASTGSVDMVQLLLDSGVSLEGRMRVFYVRAVFSARQAGFYAIADYLKEYGSWVENDQVLYEKLITPKSFTWEGYRFEMDGNNWDILDMKDEDDWDSVNCSSEYSSGSSDELDSSNGVPDTVGHSSDESGGFCDELDLRNATGTAIEVEDGHVVDQLVIWDQENMVRIGASGSDNHTQATNFADDLDEAAGMAEQGWVGPFSNLAEVDEINAMFGVSPLYIDGYY</sequence>